<dbReference type="GeneID" id="73335113"/>
<proteinExistence type="predicted"/>
<dbReference type="RefSeq" id="XP_049136060.1">
    <property type="nucleotide sequence ID" value="XM_049280103.1"/>
</dbReference>
<organism evidence="3 4">
    <name type="scientific">Colletotrichum lupini</name>
    <dbReference type="NCBI Taxonomy" id="145971"/>
    <lineage>
        <taxon>Eukaryota</taxon>
        <taxon>Fungi</taxon>
        <taxon>Dikarya</taxon>
        <taxon>Ascomycota</taxon>
        <taxon>Pezizomycotina</taxon>
        <taxon>Sordariomycetes</taxon>
        <taxon>Hypocreomycetidae</taxon>
        <taxon>Glomerellales</taxon>
        <taxon>Glomerellaceae</taxon>
        <taxon>Colletotrichum</taxon>
        <taxon>Colletotrichum acutatum species complex</taxon>
    </lineage>
</organism>
<evidence type="ECO:0000313" key="4">
    <source>
        <dbReference type="Proteomes" id="UP000830671"/>
    </source>
</evidence>
<dbReference type="KEGG" id="clup:CLUP02_01061"/>
<evidence type="ECO:0000259" key="2">
    <source>
        <dbReference type="Pfam" id="PF04419"/>
    </source>
</evidence>
<evidence type="ECO:0000256" key="1">
    <source>
        <dbReference type="SAM" id="MobiDB-lite"/>
    </source>
</evidence>
<protein>
    <recommendedName>
        <fullName evidence="2">Small EDRK-rich factor-like N-terminal domain-containing protein</fullName>
    </recommendedName>
</protein>
<sequence>MTRGNQRDKAREAAQKKAASQKKGNSMSGTEMQRAKESAAEIMRQKQANVTFTSSSPSRCGLEGALPGLMESLTLGQSLSVVRAVMGNGDQGGKDRSQEGSRGSRRVEKEIEAAGRQEQEQRSMEFLNYSVNCRERSMTNRERAAVSLASTGRLVSLESNQALGPNATSKILPDKHTNDRCTDTGLSPGQNFPWIDQASQTSTRVDSDVTHGRHGYLIDFHTPFRSFLSGLSLVFHRRLSGTLTDDQTGLTSRVTSRIRNSPEPVLQVAGHFLRRWLSPLPSHPESL</sequence>
<feature type="region of interest" description="Disordered" evidence="1">
    <location>
        <begin position="1"/>
        <end position="59"/>
    </location>
</feature>
<dbReference type="InterPro" id="IPR007513">
    <property type="entry name" value="SERF-like_N"/>
</dbReference>
<feature type="compositionally biased region" description="Polar residues" evidence="1">
    <location>
        <begin position="46"/>
        <end position="58"/>
    </location>
</feature>
<feature type="region of interest" description="Disordered" evidence="1">
    <location>
        <begin position="86"/>
        <end position="120"/>
    </location>
</feature>
<dbReference type="Pfam" id="PF04419">
    <property type="entry name" value="SERF-like_N"/>
    <property type="match status" value="1"/>
</dbReference>
<feature type="compositionally biased region" description="Basic and acidic residues" evidence="1">
    <location>
        <begin position="1"/>
        <end position="15"/>
    </location>
</feature>
<evidence type="ECO:0000313" key="3">
    <source>
        <dbReference type="EMBL" id="UQC74410.1"/>
    </source>
</evidence>
<gene>
    <name evidence="3" type="ORF">CLUP02_01061</name>
</gene>
<reference evidence="3" key="1">
    <citation type="journal article" date="2021" name="Mol. Plant Microbe Interact.">
        <title>Complete Genome Sequence of the Plant-Pathogenic Fungus Colletotrichum lupini.</title>
        <authorList>
            <person name="Baroncelli R."/>
            <person name="Pensec F."/>
            <person name="Da Lio D."/>
            <person name="Boufleur T."/>
            <person name="Vicente I."/>
            <person name="Sarrocco S."/>
            <person name="Picot A."/>
            <person name="Baraldi E."/>
            <person name="Sukno S."/>
            <person name="Thon M."/>
            <person name="Le Floch G."/>
        </authorList>
    </citation>
    <scope>NUCLEOTIDE SEQUENCE</scope>
    <source>
        <strain evidence="3">IMI 504893</strain>
    </source>
</reference>
<feature type="domain" description="Small EDRK-rich factor-like N-terminal" evidence="2">
    <location>
        <begin position="1"/>
        <end position="36"/>
    </location>
</feature>
<dbReference type="EMBL" id="CP019471">
    <property type="protein sequence ID" value="UQC74410.1"/>
    <property type="molecule type" value="Genomic_DNA"/>
</dbReference>
<keyword evidence="4" id="KW-1185">Reference proteome</keyword>
<feature type="compositionally biased region" description="Basic and acidic residues" evidence="1">
    <location>
        <begin position="105"/>
        <end position="120"/>
    </location>
</feature>
<accession>A0A9Q8SCC0</accession>
<dbReference type="AlphaFoldDB" id="A0A9Q8SCC0"/>
<dbReference type="Proteomes" id="UP000830671">
    <property type="component" value="Chromosome 1"/>
</dbReference>
<name>A0A9Q8SCC0_9PEZI</name>